<feature type="domain" description="BHLH" evidence="1">
    <location>
        <begin position="40"/>
        <end position="92"/>
    </location>
</feature>
<dbReference type="Gene3D" id="4.10.280.10">
    <property type="entry name" value="Helix-loop-helix DNA-binding domain"/>
    <property type="match status" value="1"/>
</dbReference>
<comment type="caution">
    <text evidence="2">The sequence shown here is derived from an EMBL/GenBank/DDBJ whole genome shotgun (WGS) entry which is preliminary data.</text>
</comment>
<accession>A0ABN7UC69</accession>
<protein>
    <submittedName>
        <fullName evidence="2">33507_t:CDS:1</fullName>
    </submittedName>
</protein>
<dbReference type="SUPFAM" id="SSF47459">
    <property type="entry name" value="HLH, helix-loop-helix DNA-binding domain"/>
    <property type="match status" value="1"/>
</dbReference>
<name>A0ABN7UC69_GIGMA</name>
<reference evidence="2 3" key="1">
    <citation type="submission" date="2021-06" db="EMBL/GenBank/DDBJ databases">
        <authorList>
            <person name="Kallberg Y."/>
            <person name="Tangrot J."/>
            <person name="Rosling A."/>
        </authorList>
    </citation>
    <scope>NUCLEOTIDE SEQUENCE [LARGE SCALE GENOMIC DNA]</scope>
    <source>
        <strain evidence="2 3">120-4 pot B 10/14</strain>
    </source>
</reference>
<evidence type="ECO:0000259" key="1">
    <source>
        <dbReference type="PROSITE" id="PS50888"/>
    </source>
</evidence>
<dbReference type="InterPro" id="IPR011598">
    <property type="entry name" value="bHLH_dom"/>
</dbReference>
<dbReference type="InterPro" id="IPR036638">
    <property type="entry name" value="HLH_DNA-bd_sf"/>
</dbReference>
<proteinExistence type="predicted"/>
<dbReference type="Proteomes" id="UP000789901">
    <property type="component" value="Unassembled WGS sequence"/>
</dbReference>
<organism evidence="2 3">
    <name type="scientific">Gigaspora margarita</name>
    <dbReference type="NCBI Taxonomy" id="4874"/>
    <lineage>
        <taxon>Eukaryota</taxon>
        <taxon>Fungi</taxon>
        <taxon>Fungi incertae sedis</taxon>
        <taxon>Mucoromycota</taxon>
        <taxon>Glomeromycotina</taxon>
        <taxon>Glomeromycetes</taxon>
        <taxon>Diversisporales</taxon>
        <taxon>Gigasporaceae</taxon>
        <taxon>Gigaspora</taxon>
    </lineage>
</organism>
<evidence type="ECO:0000313" key="3">
    <source>
        <dbReference type="Proteomes" id="UP000789901"/>
    </source>
</evidence>
<dbReference type="Pfam" id="PF00010">
    <property type="entry name" value="HLH"/>
    <property type="match status" value="1"/>
</dbReference>
<keyword evidence="3" id="KW-1185">Reference proteome</keyword>
<sequence length="134" mass="15516">MSTKFLNTLLFQTSSLEHQDLPLADELAATTLLEYQDFTLIAQCHIQSEQKRCAEIKDAFEKLHRQLPTTYTGRKMSKAVLLQKDLTTIIANSLCKAVSHIKNQLRKMSFLLDEFNHLNQTCVYLNEELEKKKK</sequence>
<dbReference type="PROSITE" id="PS50888">
    <property type="entry name" value="BHLH"/>
    <property type="match status" value="1"/>
</dbReference>
<gene>
    <name evidence="2" type="ORF">GMARGA_LOCUS4991</name>
</gene>
<evidence type="ECO:0000313" key="2">
    <source>
        <dbReference type="EMBL" id="CAG8560454.1"/>
    </source>
</evidence>
<dbReference type="EMBL" id="CAJVQB010002054">
    <property type="protein sequence ID" value="CAG8560454.1"/>
    <property type="molecule type" value="Genomic_DNA"/>
</dbReference>